<dbReference type="EMBL" id="LAZR01000300">
    <property type="protein sequence ID" value="KKN76016.1"/>
    <property type="molecule type" value="Genomic_DNA"/>
</dbReference>
<proteinExistence type="predicted"/>
<gene>
    <name evidence="2" type="ORF">LCGC14_0374060</name>
</gene>
<keyword evidence="1" id="KW-0812">Transmembrane</keyword>
<evidence type="ECO:0000313" key="2">
    <source>
        <dbReference type="EMBL" id="KKN76016.1"/>
    </source>
</evidence>
<accession>A0A0F9VRB3</accession>
<reference evidence="2" key="1">
    <citation type="journal article" date="2015" name="Nature">
        <title>Complex archaea that bridge the gap between prokaryotes and eukaryotes.</title>
        <authorList>
            <person name="Spang A."/>
            <person name="Saw J.H."/>
            <person name="Jorgensen S.L."/>
            <person name="Zaremba-Niedzwiedzka K."/>
            <person name="Martijn J."/>
            <person name="Lind A.E."/>
            <person name="van Eijk R."/>
            <person name="Schleper C."/>
            <person name="Guy L."/>
            <person name="Ettema T.J."/>
        </authorList>
    </citation>
    <scope>NUCLEOTIDE SEQUENCE</scope>
</reference>
<sequence>MEITEGITFIVGMSLSAISAALVVKWINNKRDFSKKKAKGNGK</sequence>
<keyword evidence="1" id="KW-1133">Transmembrane helix</keyword>
<protein>
    <submittedName>
        <fullName evidence="2">Uncharacterized protein</fullName>
    </submittedName>
</protein>
<name>A0A0F9VRB3_9ZZZZ</name>
<dbReference type="AlphaFoldDB" id="A0A0F9VRB3"/>
<feature type="transmembrane region" description="Helical" evidence="1">
    <location>
        <begin position="6"/>
        <end position="27"/>
    </location>
</feature>
<organism evidence="2">
    <name type="scientific">marine sediment metagenome</name>
    <dbReference type="NCBI Taxonomy" id="412755"/>
    <lineage>
        <taxon>unclassified sequences</taxon>
        <taxon>metagenomes</taxon>
        <taxon>ecological metagenomes</taxon>
    </lineage>
</organism>
<keyword evidence="1" id="KW-0472">Membrane</keyword>
<comment type="caution">
    <text evidence="2">The sequence shown here is derived from an EMBL/GenBank/DDBJ whole genome shotgun (WGS) entry which is preliminary data.</text>
</comment>
<evidence type="ECO:0000256" key="1">
    <source>
        <dbReference type="SAM" id="Phobius"/>
    </source>
</evidence>